<sequence>MEFIFYCLIYFLGIKLDVSVKYINIVGDKMDVKTYFSNKLSKMLFLEIKREKVEQAFNLKVDSNIYLPIKSEDIISKVKAGDNLDNIPMSFFVEGMFFVLGADNKFRFNKVYEKIINNLPKSEDYIKGRIFQEVKKENFEDCYAFLKGLCKISSTEEVYDKLILVLEKLRIQDKMYMDEELNVLENAKSINGYNKPYLYEAIINREKGEFKKALVSLNKYIEMGGKETSEVIAIKSSLEDVTDIEDGKELMVSNPTDALKKLLPLIDRFADDPIIYYYIGVSYRNLENYDKAIYYLNKSLEIDNSLMDVVNELAINYACIGNYDVAIKYLRKIFEAEKSIEVCTNLIMCYANKGDIEQVKNHIEIAKKIDPNDEVLNDIITQLNN</sequence>
<comment type="caution">
    <text evidence="2">The sequence shown here is derived from an EMBL/GenBank/DDBJ whole genome shotgun (WGS) entry which is preliminary data.</text>
</comment>
<dbReference type="SMART" id="SM00028">
    <property type="entry name" value="TPR"/>
    <property type="match status" value="3"/>
</dbReference>
<accession>A0ABP3V902</accession>
<dbReference type="PROSITE" id="PS50005">
    <property type="entry name" value="TPR"/>
    <property type="match status" value="1"/>
</dbReference>
<reference evidence="3" key="1">
    <citation type="journal article" date="2019" name="Int. J. Syst. Evol. Microbiol.">
        <title>The Global Catalogue of Microorganisms (GCM) 10K type strain sequencing project: providing services to taxonomists for standard genome sequencing and annotation.</title>
        <authorList>
            <consortium name="The Broad Institute Genomics Platform"/>
            <consortium name="The Broad Institute Genome Sequencing Center for Infectious Disease"/>
            <person name="Wu L."/>
            <person name="Ma J."/>
        </authorList>
    </citation>
    <scope>NUCLEOTIDE SEQUENCE [LARGE SCALE GENOMIC DNA]</scope>
    <source>
        <strain evidence="3">JCM 1407</strain>
    </source>
</reference>
<feature type="repeat" description="TPR" evidence="1">
    <location>
        <begin position="273"/>
        <end position="306"/>
    </location>
</feature>
<dbReference type="InterPro" id="IPR019734">
    <property type="entry name" value="TPR_rpt"/>
</dbReference>
<name>A0ABP3V902_9CLOT</name>
<evidence type="ECO:0000313" key="2">
    <source>
        <dbReference type="EMBL" id="GAA0747911.1"/>
    </source>
</evidence>
<gene>
    <name evidence="2" type="ORF">GCM10008906_37560</name>
</gene>
<dbReference type="Gene3D" id="1.25.40.10">
    <property type="entry name" value="Tetratricopeptide repeat domain"/>
    <property type="match status" value="1"/>
</dbReference>
<dbReference type="EMBL" id="BAAACG010000019">
    <property type="protein sequence ID" value="GAA0747911.1"/>
    <property type="molecule type" value="Genomic_DNA"/>
</dbReference>
<organism evidence="2 3">
    <name type="scientific">Clostridium oceanicum</name>
    <dbReference type="NCBI Taxonomy" id="1543"/>
    <lineage>
        <taxon>Bacteria</taxon>
        <taxon>Bacillati</taxon>
        <taxon>Bacillota</taxon>
        <taxon>Clostridia</taxon>
        <taxon>Eubacteriales</taxon>
        <taxon>Clostridiaceae</taxon>
        <taxon>Clostridium</taxon>
    </lineage>
</organism>
<proteinExistence type="predicted"/>
<dbReference type="Proteomes" id="UP001501510">
    <property type="component" value="Unassembled WGS sequence"/>
</dbReference>
<evidence type="ECO:0000256" key="1">
    <source>
        <dbReference type="PROSITE-ProRule" id="PRU00339"/>
    </source>
</evidence>
<dbReference type="SUPFAM" id="SSF48452">
    <property type="entry name" value="TPR-like"/>
    <property type="match status" value="1"/>
</dbReference>
<dbReference type="InterPro" id="IPR011990">
    <property type="entry name" value="TPR-like_helical_dom_sf"/>
</dbReference>
<dbReference type="Pfam" id="PF00515">
    <property type="entry name" value="TPR_1"/>
    <property type="match status" value="1"/>
</dbReference>
<keyword evidence="3" id="KW-1185">Reference proteome</keyword>
<protein>
    <submittedName>
        <fullName evidence="2">Tetratricopeptide repeat protein</fullName>
    </submittedName>
</protein>
<keyword evidence="1" id="KW-0802">TPR repeat</keyword>
<evidence type="ECO:0000313" key="3">
    <source>
        <dbReference type="Proteomes" id="UP001501510"/>
    </source>
</evidence>